<feature type="transmembrane region" description="Helical" evidence="2">
    <location>
        <begin position="50"/>
        <end position="72"/>
    </location>
</feature>
<feature type="transmembrane region" description="Helical" evidence="2">
    <location>
        <begin position="289"/>
        <end position="315"/>
    </location>
</feature>
<organism evidence="3 4">
    <name type="scientific">Tetrahymena thermophila (strain SB210)</name>
    <dbReference type="NCBI Taxonomy" id="312017"/>
    <lineage>
        <taxon>Eukaryota</taxon>
        <taxon>Sar</taxon>
        <taxon>Alveolata</taxon>
        <taxon>Ciliophora</taxon>
        <taxon>Intramacronucleata</taxon>
        <taxon>Oligohymenophorea</taxon>
        <taxon>Hymenostomatida</taxon>
        <taxon>Tetrahymenina</taxon>
        <taxon>Tetrahymenidae</taxon>
        <taxon>Tetrahymena</taxon>
    </lineage>
</organism>
<keyword evidence="2" id="KW-0812">Transmembrane</keyword>
<sequence length="497" mass="57091">MIIDKKKIKELLKSASFNTVSCLFNNLIYFVIVHYLSINSNNPSLQQNGITIAQTILVITLDPVFNAFANGLKMLYSQYFANINLNENKNVNILLYQSISFCSILGLVIFFLCLLFCDALFGLLNYRQETIDVAMIGLAFIFISRIFFIIYEFQRSKLLGMKVFGPFAYFQTASFIVTTMACELIHHICEVGIYEAGMLFILHDFLKVLFLFVYNKNNKNIKIQPLLEVQQSEQSYVQTIQNTIKDMIKERQQLIDLIKYVRPIIFIIFLECLFFSFSIILSGKFSDEYIVAAVCFSMTNTIVFKGIIGLLEALISFSGTAFASRDFEGTKEYLKYTLILLFCYESLFILALFTFQNYWAHGFTQDPIALELIHLYKYIYLMTIPLDGTQVLLSGFLQTVELKQIVKQTEIVSFFIIGLPAIYLMGDTFDLKLGGIWIAVGLCNIINVVTYTKAILSINYEVQYKIVCQNQEIVEQNSLQDDEEKQTQELQLVNSQD</sequence>
<dbReference type="GeneID" id="7840767"/>
<dbReference type="Proteomes" id="UP000009168">
    <property type="component" value="Unassembled WGS sequence"/>
</dbReference>
<evidence type="ECO:0000313" key="3">
    <source>
        <dbReference type="EMBL" id="EAS04103.1"/>
    </source>
</evidence>
<dbReference type="InterPro" id="IPR002528">
    <property type="entry name" value="MATE_fam"/>
</dbReference>
<keyword evidence="2" id="KW-1133">Transmembrane helix</keyword>
<dbReference type="AlphaFoldDB" id="Q248E2"/>
<comment type="similarity">
    <text evidence="1">Belongs to the multi antimicrobial extrusion (MATE) (TC 2.A.66.1) family.</text>
</comment>
<keyword evidence="2" id="KW-0472">Membrane</keyword>
<feature type="transmembrane region" description="Helical" evidence="2">
    <location>
        <begin position="378"/>
        <end position="399"/>
    </location>
</feature>
<keyword evidence="4" id="KW-1185">Reference proteome</keyword>
<dbReference type="CDD" id="cd12082">
    <property type="entry name" value="MATE_like"/>
    <property type="match status" value="1"/>
</dbReference>
<dbReference type="PANTHER" id="PTHR11206">
    <property type="entry name" value="MULTIDRUG RESISTANCE PROTEIN"/>
    <property type="match status" value="1"/>
</dbReference>
<dbReference type="STRING" id="312017.Q248E2"/>
<name>Q248E2_TETTS</name>
<feature type="transmembrane region" description="Helical" evidence="2">
    <location>
        <begin position="163"/>
        <end position="186"/>
    </location>
</feature>
<evidence type="ECO:0000256" key="1">
    <source>
        <dbReference type="ARBA" id="ARBA00010199"/>
    </source>
</evidence>
<reference evidence="4" key="1">
    <citation type="journal article" date="2006" name="PLoS Biol.">
        <title>Macronuclear genome sequence of the ciliate Tetrahymena thermophila, a model eukaryote.</title>
        <authorList>
            <person name="Eisen J.A."/>
            <person name="Coyne R.S."/>
            <person name="Wu M."/>
            <person name="Wu D."/>
            <person name="Thiagarajan M."/>
            <person name="Wortman J.R."/>
            <person name="Badger J.H."/>
            <person name="Ren Q."/>
            <person name="Amedeo P."/>
            <person name="Jones K.M."/>
            <person name="Tallon L.J."/>
            <person name="Delcher A.L."/>
            <person name="Salzberg S.L."/>
            <person name="Silva J.C."/>
            <person name="Haas B.J."/>
            <person name="Majoros W.H."/>
            <person name="Farzad M."/>
            <person name="Carlton J.M."/>
            <person name="Smith R.K. Jr."/>
            <person name="Garg J."/>
            <person name="Pearlman R.E."/>
            <person name="Karrer K.M."/>
            <person name="Sun L."/>
            <person name="Manning G."/>
            <person name="Elde N.C."/>
            <person name="Turkewitz A.P."/>
            <person name="Asai D.J."/>
            <person name="Wilkes D.E."/>
            <person name="Wang Y."/>
            <person name="Cai H."/>
            <person name="Collins K."/>
            <person name="Stewart B.A."/>
            <person name="Lee S.R."/>
            <person name="Wilamowska K."/>
            <person name="Weinberg Z."/>
            <person name="Ruzzo W.L."/>
            <person name="Wloga D."/>
            <person name="Gaertig J."/>
            <person name="Frankel J."/>
            <person name="Tsao C.-C."/>
            <person name="Gorovsky M.A."/>
            <person name="Keeling P.J."/>
            <person name="Waller R.F."/>
            <person name="Patron N.J."/>
            <person name="Cherry J.M."/>
            <person name="Stover N.A."/>
            <person name="Krieger C.J."/>
            <person name="del Toro C."/>
            <person name="Ryder H.F."/>
            <person name="Williamson S.C."/>
            <person name="Barbeau R.A."/>
            <person name="Hamilton E.P."/>
            <person name="Orias E."/>
        </authorList>
    </citation>
    <scope>NUCLEOTIDE SEQUENCE [LARGE SCALE GENOMIC DNA]</scope>
    <source>
        <strain evidence="4">SB210</strain>
    </source>
</reference>
<gene>
    <name evidence="3" type="ORF">TTHERM_00532250</name>
</gene>
<dbReference type="KEGG" id="tet:TTHERM_00532250"/>
<dbReference type="HOGENOM" id="CLU_549215_0_0_1"/>
<feature type="transmembrane region" description="Helical" evidence="2">
    <location>
        <begin position="20"/>
        <end position="38"/>
    </location>
</feature>
<dbReference type="GO" id="GO:0042910">
    <property type="term" value="F:xenobiotic transmembrane transporter activity"/>
    <property type="evidence" value="ECO:0007669"/>
    <property type="project" value="InterPro"/>
</dbReference>
<feature type="transmembrane region" description="Helical" evidence="2">
    <location>
        <begin position="192"/>
        <end position="214"/>
    </location>
</feature>
<accession>Q248E2</accession>
<feature type="transmembrane region" description="Helical" evidence="2">
    <location>
        <begin position="93"/>
        <end position="121"/>
    </location>
</feature>
<dbReference type="GO" id="GO:0016020">
    <property type="term" value="C:membrane"/>
    <property type="evidence" value="ECO:0007669"/>
    <property type="project" value="InterPro"/>
</dbReference>
<proteinExistence type="inferred from homology"/>
<dbReference type="GO" id="GO:0015297">
    <property type="term" value="F:antiporter activity"/>
    <property type="evidence" value="ECO:0007669"/>
    <property type="project" value="InterPro"/>
</dbReference>
<dbReference type="Pfam" id="PF01554">
    <property type="entry name" value="MatE"/>
    <property type="match status" value="1"/>
</dbReference>
<dbReference type="OMA" id="IHHICEV"/>
<dbReference type="InParanoid" id="Q248E2"/>
<evidence type="ECO:0000313" key="4">
    <source>
        <dbReference type="Proteomes" id="UP000009168"/>
    </source>
</evidence>
<dbReference type="OrthoDB" id="2126698at2759"/>
<feature type="transmembrane region" description="Helical" evidence="2">
    <location>
        <begin position="336"/>
        <end position="358"/>
    </location>
</feature>
<feature type="transmembrane region" description="Helical" evidence="2">
    <location>
        <begin position="411"/>
        <end position="429"/>
    </location>
</feature>
<protein>
    <submittedName>
        <fullName evidence="3">MATE efflux family protein</fullName>
    </submittedName>
</protein>
<feature type="transmembrane region" description="Helical" evidence="2">
    <location>
        <begin position="133"/>
        <end position="151"/>
    </location>
</feature>
<dbReference type="RefSeq" id="XP_001024348.1">
    <property type="nucleotide sequence ID" value="XM_001024348.1"/>
</dbReference>
<feature type="transmembrane region" description="Helical" evidence="2">
    <location>
        <begin position="435"/>
        <end position="456"/>
    </location>
</feature>
<feature type="transmembrane region" description="Helical" evidence="2">
    <location>
        <begin position="260"/>
        <end position="283"/>
    </location>
</feature>
<dbReference type="EMBL" id="GG662455">
    <property type="protein sequence ID" value="EAS04103.1"/>
    <property type="molecule type" value="Genomic_DNA"/>
</dbReference>
<evidence type="ECO:0000256" key="2">
    <source>
        <dbReference type="SAM" id="Phobius"/>
    </source>
</evidence>